<reference evidence="2 3" key="1">
    <citation type="submission" date="2015-07" db="EMBL/GenBank/DDBJ databases">
        <title>Emmonsia species relationships and genome sequence.</title>
        <authorList>
            <person name="Cuomo C.A."/>
            <person name="Schwartz I.S."/>
            <person name="Kenyon C."/>
            <person name="de Hoog G.S."/>
            <person name="Govender N.P."/>
            <person name="Botha A."/>
            <person name="Moreno L."/>
            <person name="de Vries M."/>
            <person name="Munoz J.F."/>
            <person name="Stielow J.B."/>
        </authorList>
    </citation>
    <scope>NUCLEOTIDE SEQUENCE [LARGE SCALE GENOMIC DNA]</scope>
    <source>
        <strain evidence="2 3">CBS 136260</strain>
    </source>
</reference>
<dbReference type="OrthoDB" id="7042322at2759"/>
<dbReference type="Proteomes" id="UP000091918">
    <property type="component" value="Unassembled WGS sequence"/>
</dbReference>
<proteinExistence type="predicted"/>
<dbReference type="InterPro" id="IPR015424">
    <property type="entry name" value="PyrdxlP-dep_Trfase"/>
</dbReference>
<organism evidence="2 3">
    <name type="scientific">Emergomyces africanus</name>
    <dbReference type="NCBI Taxonomy" id="1955775"/>
    <lineage>
        <taxon>Eukaryota</taxon>
        <taxon>Fungi</taxon>
        <taxon>Dikarya</taxon>
        <taxon>Ascomycota</taxon>
        <taxon>Pezizomycotina</taxon>
        <taxon>Eurotiomycetes</taxon>
        <taxon>Eurotiomycetidae</taxon>
        <taxon>Onygenales</taxon>
        <taxon>Ajellomycetaceae</taxon>
        <taxon>Emergomyces</taxon>
    </lineage>
</organism>
<evidence type="ECO:0000313" key="3">
    <source>
        <dbReference type="Proteomes" id="UP000091918"/>
    </source>
</evidence>
<comment type="caution">
    <text evidence="2">The sequence shown here is derived from an EMBL/GenBank/DDBJ whole genome shotgun (WGS) entry which is preliminary data.</text>
</comment>
<protein>
    <recommendedName>
        <fullName evidence="1">Aminotransferase class I/classII large domain-containing protein</fullName>
    </recommendedName>
</protein>
<dbReference type="SUPFAM" id="SSF53383">
    <property type="entry name" value="PLP-dependent transferases"/>
    <property type="match status" value="1"/>
</dbReference>
<keyword evidence="3" id="KW-1185">Reference proteome</keyword>
<accession>A0A1B7NSB3</accession>
<dbReference type="Gene3D" id="3.40.640.10">
    <property type="entry name" value="Type I PLP-dependent aspartate aminotransferase-like (Major domain)"/>
    <property type="match status" value="1"/>
</dbReference>
<evidence type="ECO:0000259" key="1">
    <source>
        <dbReference type="Pfam" id="PF00155"/>
    </source>
</evidence>
<dbReference type="GO" id="GO:0030170">
    <property type="term" value="F:pyridoxal phosphate binding"/>
    <property type="evidence" value="ECO:0007669"/>
    <property type="project" value="InterPro"/>
</dbReference>
<dbReference type="InterPro" id="IPR015422">
    <property type="entry name" value="PyrdxlP-dep_Trfase_small"/>
</dbReference>
<dbReference type="EMBL" id="LGUA01000954">
    <property type="protein sequence ID" value="OAX79626.1"/>
    <property type="molecule type" value="Genomic_DNA"/>
</dbReference>
<dbReference type="InterPro" id="IPR015421">
    <property type="entry name" value="PyrdxlP-dep_Trfase_major"/>
</dbReference>
<name>A0A1B7NSB3_9EURO</name>
<dbReference type="PANTHER" id="PTHR43510">
    <property type="entry name" value="AMINOTRANSFERASE FUNCTION, HYPOTHETICAL (EUROFUNG)"/>
    <property type="match status" value="1"/>
</dbReference>
<dbReference type="PANTHER" id="PTHR43510:SF1">
    <property type="entry name" value="AMINOTRANSFERASE FUNCTION, HYPOTHETICAL (EUROFUNG)"/>
    <property type="match status" value="1"/>
</dbReference>
<dbReference type="InterPro" id="IPR004839">
    <property type="entry name" value="Aminotransferase_I/II_large"/>
</dbReference>
<dbReference type="Pfam" id="PF00155">
    <property type="entry name" value="Aminotran_1_2"/>
    <property type="match status" value="1"/>
</dbReference>
<feature type="domain" description="Aminotransferase class I/classII large" evidence="1">
    <location>
        <begin position="57"/>
        <end position="133"/>
    </location>
</feature>
<sequence length="155" mass="16754">MVKIESFTLESYLNDNGPKAKHNITSSCSLPISLEGLKSLSDNVSSEEDGALPADLRSRAMDYGAPFGSEKLRARLASLYSVKASTSLSAENVLITPGASLANFLIFYGLCDRGDHVICHYPTYQQLYTQPAALGLKLVCGGRRVRIIGAWILKG</sequence>
<dbReference type="STRING" id="1658172.A0A1B7NSB3"/>
<gene>
    <name evidence="2" type="ORF">ACJ72_06050</name>
</gene>
<dbReference type="Gene3D" id="3.90.1150.10">
    <property type="entry name" value="Aspartate Aminotransferase, domain 1"/>
    <property type="match status" value="1"/>
</dbReference>
<evidence type="ECO:0000313" key="2">
    <source>
        <dbReference type="EMBL" id="OAX79626.1"/>
    </source>
</evidence>
<dbReference type="AlphaFoldDB" id="A0A1B7NSB3"/>